<dbReference type="SUPFAM" id="SSF48295">
    <property type="entry name" value="TrpR-like"/>
    <property type="match status" value="1"/>
</dbReference>
<sequence>MGKLRQEYIEELITVLDRAAGDRRLLHDFMKDILTPTELKEIALRWQIVRQLHREVPQWDIVKNLRVAVSTVGRGARMLLNPEGGFNRILKRYYSRG</sequence>
<dbReference type="Proteomes" id="UP000176846">
    <property type="component" value="Unassembled WGS sequence"/>
</dbReference>
<dbReference type="InterPro" id="IPR038116">
    <property type="entry name" value="TrpR-like_sf"/>
</dbReference>
<dbReference type="Gene3D" id="1.10.1270.10">
    <property type="entry name" value="TrpR-like"/>
    <property type="match status" value="1"/>
</dbReference>
<name>A0A1F7UXI0_9BACT</name>
<comment type="caution">
    <text evidence="1">The sequence shown here is derived from an EMBL/GenBank/DDBJ whole genome shotgun (WGS) entry which is preliminary data.</text>
</comment>
<evidence type="ECO:0000313" key="1">
    <source>
        <dbReference type="EMBL" id="OGL82454.1"/>
    </source>
</evidence>
<organism evidence="1 2">
    <name type="scientific">Candidatus Uhrbacteria bacterium RIFCSPLOWO2_01_FULL_47_25</name>
    <dbReference type="NCBI Taxonomy" id="1802402"/>
    <lineage>
        <taxon>Bacteria</taxon>
        <taxon>Candidatus Uhriibacteriota</taxon>
    </lineage>
</organism>
<accession>A0A1F7UXI0</accession>
<dbReference type="InterPro" id="IPR010921">
    <property type="entry name" value="Trp_repressor/repl_initiator"/>
</dbReference>
<dbReference type="Pfam" id="PF01371">
    <property type="entry name" value="Trp_repressor"/>
    <property type="match status" value="1"/>
</dbReference>
<protein>
    <recommendedName>
        <fullName evidence="3">Transcriptional regulator</fullName>
    </recommendedName>
</protein>
<dbReference type="GO" id="GO:0043565">
    <property type="term" value="F:sequence-specific DNA binding"/>
    <property type="evidence" value="ECO:0007669"/>
    <property type="project" value="InterPro"/>
</dbReference>
<gene>
    <name evidence="1" type="ORF">A2936_01995</name>
</gene>
<evidence type="ECO:0008006" key="3">
    <source>
        <dbReference type="Google" id="ProtNLM"/>
    </source>
</evidence>
<dbReference type="InterPro" id="IPR000831">
    <property type="entry name" value="Trp_repress"/>
</dbReference>
<proteinExistence type="predicted"/>
<evidence type="ECO:0000313" key="2">
    <source>
        <dbReference type="Proteomes" id="UP000176846"/>
    </source>
</evidence>
<dbReference type="AlphaFoldDB" id="A0A1F7UXI0"/>
<dbReference type="EMBL" id="MGEK01000021">
    <property type="protein sequence ID" value="OGL82454.1"/>
    <property type="molecule type" value="Genomic_DNA"/>
</dbReference>
<dbReference type="GO" id="GO:0003700">
    <property type="term" value="F:DNA-binding transcription factor activity"/>
    <property type="evidence" value="ECO:0007669"/>
    <property type="project" value="InterPro"/>
</dbReference>
<reference evidence="1 2" key="1">
    <citation type="journal article" date="2016" name="Nat. Commun.">
        <title>Thousands of microbial genomes shed light on interconnected biogeochemical processes in an aquifer system.</title>
        <authorList>
            <person name="Anantharaman K."/>
            <person name="Brown C.T."/>
            <person name="Hug L.A."/>
            <person name="Sharon I."/>
            <person name="Castelle C.J."/>
            <person name="Probst A.J."/>
            <person name="Thomas B.C."/>
            <person name="Singh A."/>
            <person name="Wilkins M.J."/>
            <person name="Karaoz U."/>
            <person name="Brodie E.L."/>
            <person name="Williams K.H."/>
            <person name="Hubbard S.S."/>
            <person name="Banfield J.F."/>
        </authorList>
    </citation>
    <scope>NUCLEOTIDE SEQUENCE [LARGE SCALE GENOMIC DNA]</scope>
</reference>